<dbReference type="InterPro" id="IPR043128">
    <property type="entry name" value="Rev_trsase/Diguanyl_cyclase"/>
</dbReference>
<keyword evidence="2" id="KW-0548">Nucleotidyltransferase</keyword>
<evidence type="ECO:0000313" key="9">
    <source>
        <dbReference type="EMBL" id="KAL1115716.1"/>
    </source>
</evidence>
<organism evidence="9 10">
    <name type="scientific">Ranatra chinensis</name>
    <dbReference type="NCBI Taxonomy" id="642074"/>
    <lineage>
        <taxon>Eukaryota</taxon>
        <taxon>Metazoa</taxon>
        <taxon>Ecdysozoa</taxon>
        <taxon>Arthropoda</taxon>
        <taxon>Hexapoda</taxon>
        <taxon>Insecta</taxon>
        <taxon>Pterygota</taxon>
        <taxon>Neoptera</taxon>
        <taxon>Paraneoptera</taxon>
        <taxon>Hemiptera</taxon>
        <taxon>Heteroptera</taxon>
        <taxon>Panheteroptera</taxon>
        <taxon>Nepomorpha</taxon>
        <taxon>Nepidae</taxon>
        <taxon>Ranatrinae</taxon>
        <taxon>Ranatra</taxon>
    </lineage>
</organism>
<evidence type="ECO:0000259" key="8">
    <source>
        <dbReference type="Pfam" id="PF17917"/>
    </source>
</evidence>
<evidence type="ECO:0000256" key="3">
    <source>
        <dbReference type="ARBA" id="ARBA00022722"/>
    </source>
</evidence>
<name>A0ABD0XWS4_9HEMI</name>
<keyword evidence="6" id="KW-0695">RNA-directed DNA polymerase</keyword>
<dbReference type="PANTHER" id="PTHR37984">
    <property type="entry name" value="PROTEIN CBG26694"/>
    <property type="match status" value="1"/>
</dbReference>
<dbReference type="Proteomes" id="UP001558652">
    <property type="component" value="Unassembled WGS sequence"/>
</dbReference>
<dbReference type="SUPFAM" id="SSF56672">
    <property type="entry name" value="DNA/RNA polymerases"/>
    <property type="match status" value="1"/>
</dbReference>
<dbReference type="AlphaFoldDB" id="A0ABD0XWS4"/>
<feature type="region of interest" description="Disordered" evidence="7">
    <location>
        <begin position="231"/>
        <end position="251"/>
    </location>
</feature>
<reference evidence="9 10" key="1">
    <citation type="submission" date="2024-07" db="EMBL/GenBank/DDBJ databases">
        <title>Chromosome-level genome assembly of the water stick insect Ranatra chinensis (Heteroptera: Nepidae).</title>
        <authorList>
            <person name="Liu X."/>
        </authorList>
    </citation>
    <scope>NUCLEOTIDE SEQUENCE [LARGE SCALE GENOMIC DNA]</scope>
    <source>
        <strain evidence="9">Cailab_2021Rc</strain>
        <tissue evidence="9">Muscle</tissue>
    </source>
</reference>
<feature type="compositionally biased region" description="Polar residues" evidence="7">
    <location>
        <begin position="406"/>
        <end position="416"/>
    </location>
</feature>
<feature type="region of interest" description="Disordered" evidence="7">
    <location>
        <begin position="359"/>
        <end position="428"/>
    </location>
</feature>
<keyword evidence="5" id="KW-0378">Hydrolase</keyword>
<dbReference type="PANTHER" id="PTHR37984:SF5">
    <property type="entry name" value="PROTEIN NYNRIN-LIKE"/>
    <property type="match status" value="1"/>
</dbReference>
<sequence length="450" mass="50486">MVGYYRKFTPNLADSLAPWTRFLRKGLKFVVTADMIEEFNRIKKALTNAPVLRYPDFTRPFVLTTDASGVAVGAVLSQVEDGKDRPIAYASKKLADAETRYPSSERELLGVVWGVQQFRPYLWGRHFTVRTDRKPLVWVDKLKENSARVTRWMVTLAAYDFSIGHTRDSENVVADCLSRLVNATSVADPQDAPVDPEPFGLRHLREWAESGPDLEVREPEGLRYLLEWAESGPDLPPAEPGPSAGTELMSPGEEVGQLSWSHTIVNNMPRQVILEAGTEQGVTVTHTSDPQPLEASNHELFTVGWGAGETVRGFGEEVQDVVRRLRAHTLIQYSGEKGQTRAEMYEELALPLFVREDPKRGESKWDRGRHGAKPSIPERDAKCDRSKINSNRSGQTTGGDKPVARTRTSGVRTTTYRPEPMDINTAEVEVVIKPQVERSLELREPARRND</sequence>
<keyword evidence="10" id="KW-1185">Reference proteome</keyword>
<keyword evidence="1" id="KW-0808">Transferase</keyword>
<dbReference type="CDD" id="cd09274">
    <property type="entry name" value="RNase_HI_RT_Ty3"/>
    <property type="match status" value="1"/>
</dbReference>
<dbReference type="InterPro" id="IPR043502">
    <property type="entry name" value="DNA/RNA_pol_sf"/>
</dbReference>
<dbReference type="FunFam" id="3.10.20.370:FF:000001">
    <property type="entry name" value="Retrovirus-related Pol polyprotein from transposon 17.6-like protein"/>
    <property type="match status" value="1"/>
</dbReference>
<dbReference type="GO" id="GO:0003964">
    <property type="term" value="F:RNA-directed DNA polymerase activity"/>
    <property type="evidence" value="ECO:0007669"/>
    <property type="project" value="UniProtKB-KW"/>
</dbReference>
<protein>
    <recommendedName>
        <fullName evidence="8">Reverse transcriptase RNase H-like domain-containing protein</fullName>
    </recommendedName>
</protein>
<feature type="domain" description="Reverse transcriptase RNase H-like" evidence="8">
    <location>
        <begin position="56"/>
        <end position="159"/>
    </location>
</feature>
<dbReference type="InterPro" id="IPR050951">
    <property type="entry name" value="Retrovirus_Pol_polyprotein"/>
</dbReference>
<keyword evidence="3" id="KW-0540">Nuclease</keyword>
<dbReference type="GO" id="GO:0016787">
    <property type="term" value="F:hydrolase activity"/>
    <property type="evidence" value="ECO:0007669"/>
    <property type="project" value="UniProtKB-KW"/>
</dbReference>
<dbReference type="Gene3D" id="3.10.20.370">
    <property type="match status" value="1"/>
</dbReference>
<dbReference type="InterPro" id="IPR041373">
    <property type="entry name" value="RT_RNaseH"/>
</dbReference>
<proteinExistence type="predicted"/>
<accession>A0ABD0XWS4</accession>
<feature type="compositionally biased region" description="Basic and acidic residues" evidence="7">
    <location>
        <begin position="359"/>
        <end position="369"/>
    </location>
</feature>
<feature type="compositionally biased region" description="Basic and acidic residues" evidence="7">
    <location>
        <begin position="376"/>
        <end position="387"/>
    </location>
</feature>
<dbReference type="GO" id="GO:0004519">
    <property type="term" value="F:endonuclease activity"/>
    <property type="evidence" value="ECO:0007669"/>
    <property type="project" value="UniProtKB-KW"/>
</dbReference>
<evidence type="ECO:0000256" key="6">
    <source>
        <dbReference type="ARBA" id="ARBA00022918"/>
    </source>
</evidence>
<keyword evidence="4" id="KW-0255">Endonuclease</keyword>
<comment type="caution">
    <text evidence="9">The sequence shown here is derived from an EMBL/GenBank/DDBJ whole genome shotgun (WGS) entry which is preliminary data.</text>
</comment>
<dbReference type="Pfam" id="PF17917">
    <property type="entry name" value="RT_RNaseH"/>
    <property type="match status" value="1"/>
</dbReference>
<evidence type="ECO:0000256" key="4">
    <source>
        <dbReference type="ARBA" id="ARBA00022759"/>
    </source>
</evidence>
<dbReference type="EMBL" id="JBFDAA010000019">
    <property type="protein sequence ID" value="KAL1115716.1"/>
    <property type="molecule type" value="Genomic_DNA"/>
</dbReference>
<evidence type="ECO:0000256" key="7">
    <source>
        <dbReference type="SAM" id="MobiDB-lite"/>
    </source>
</evidence>
<evidence type="ECO:0000313" key="10">
    <source>
        <dbReference type="Proteomes" id="UP001558652"/>
    </source>
</evidence>
<gene>
    <name evidence="9" type="ORF">AAG570_006006</name>
</gene>
<evidence type="ECO:0000256" key="2">
    <source>
        <dbReference type="ARBA" id="ARBA00022695"/>
    </source>
</evidence>
<evidence type="ECO:0000256" key="1">
    <source>
        <dbReference type="ARBA" id="ARBA00022679"/>
    </source>
</evidence>
<evidence type="ECO:0000256" key="5">
    <source>
        <dbReference type="ARBA" id="ARBA00022801"/>
    </source>
</evidence>
<dbReference type="Gene3D" id="3.30.70.270">
    <property type="match status" value="1"/>
</dbReference>